<dbReference type="GO" id="GO:0003688">
    <property type="term" value="F:DNA replication origin binding"/>
    <property type="evidence" value="ECO:0007669"/>
    <property type="project" value="UniProtKB-UniRule"/>
</dbReference>
<evidence type="ECO:0000256" key="8">
    <source>
        <dbReference type="HAMAP-Rule" id="MF_00377"/>
    </source>
</evidence>
<dbReference type="GO" id="GO:0005737">
    <property type="term" value="C:cytoplasm"/>
    <property type="evidence" value="ECO:0007669"/>
    <property type="project" value="UniProtKB-SubCell"/>
</dbReference>
<feature type="region of interest" description="Domain IV, binds dsDNA" evidence="8">
    <location>
        <begin position="363"/>
        <end position="483"/>
    </location>
</feature>
<dbReference type="Pfam" id="PF08299">
    <property type="entry name" value="Bac_DnaA_C"/>
    <property type="match status" value="1"/>
</dbReference>
<comment type="domain">
    <text evidence="8">Domain I is involved in oligomerization and binding regulators, domain II is flexibile and of varying length in different bacteria, domain III forms the AAA+ region, while domain IV binds dsDNA.</text>
</comment>
<accession>A0A0G1ISI4</accession>
<evidence type="ECO:0000313" key="16">
    <source>
        <dbReference type="Proteomes" id="UP000034069"/>
    </source>
</evidence>
<evidence type="ECO:0000313" key="15">
    <source>
        <dbReference type="EMBL" id="KKT34782.1"/>
    </source>
</evidence>
<dbReference type="PANTHER" id="PTHR30050">
    <property type="entry name" value="CHROMOSOMAL REPLICATION INITIATOR PROTEIN DNAA"/>
    <property type="match status" value="1"/>
</dbReference>
<dbReference type="PATRIC" id="fig|1618376.3.peg.710"/>
<feature type="domain" description="Chromosomal replication initiator DnaA C-terminal" evidence="14">
    <location>
        <begin position="391"/>
        <end position="460"/>
    </location>
</feature>
<feature type="compositionally biased region" description="Low complexity" evidence="12">
    <location>
        <begin position="113"/>
        <end position="125"/>
    </location>
</feature>
<reference evidence="15 16" key="1">
    <citation type="journal article" date="2015" name="Nature">
        <title>rRNA introns, odd ribosomes, and small enigmatic genomes across a large radiation of phyla.</title>
        <authorList>
            <person name="Brown C.T."/>
            <person name="Hug L.A."/>
            <person name="Thomas B.C."/>
            <person name="Sharon I."/>
            <person name="Castelle C.J."/>
            <person name="Singh A."/>
            <person name="Wilkins M.J."/>
            <person name="Williams K.H."/>
            <person name="Banfield J.F."/>
        </authorList>
    </citation>
    <scope>NUCLEOTIDE SEQUENCE [LARGE SCALE GENOMIC DNA]</scope>
</reference>
<dbReference type="FunFam" id="3.40.50.300:FF:000668">
    <property type="entry name" value="Chromosomal replication initiator protein DnaA"/>
    <property type="match status" value="1"/>
</dbReference>
<keyword evidence="6 8" id="KW-0446">Lipid-binding</keyword>
<dbReference type="Gene3D" id="1.10.8.60">
    <property type="match status" value="1"/>
</dbReference>
<comment type="caution">
    <text evidence="8">Lacks conserved residue(s) required for the propagation of feature annotation.</text>
</comment>
<dbReference type="SUPFAM" id="SSF48295">
    <property type="entry name" value="TrpR-like"/>
    <property type="match status" value="1"/>
</dbReference>
<feature type="binding site" evidence="8">
    <location>
        <position position="195"/>
    </location>
    <ligand>
        <name>ATP</name>
        <dbReference type="ChEBI" id="CHEBI:30616"/>
    </ligand>
</feature>
<evidence type="ECO:0000256" key="3">
    <source>
        <dbReference type="ARBA" id="ARBA00022705"/>
    </source>
</evidence>
<dbReference type="InterPro" id="IPR038454">
    <property type="entry name" value="DnaA_N_sf"/>
</dbReference>
<feature type="binding site" evidence="8">
    <location>
        <position position="191"/>
    </location>
    <ligand>
        <name>ATP</name>
        <dbReference type="ChEBI" id="CHEBI:30616"/>
    </ligand>
</feature>
<dbReference type="SMART" id="SM00382">
    <property type="entry name" value="AAA"/>
    <property type="match status" value="1"/>
</dbReference>
<comment type="function">
    <text evidence="8 10">Plays an essential role in the initiation and regulation of chromosomal replication. ATP-DnaA binds to the origin of replication (oriC) to initiate formation of the DNA replication initiation complex once per cell cycle. Binds the DnaA box (a 9 base pair repeat at the origin) and separates the double-stranded (ds)DNA. Forms a right-handed helical filament on oriC DNA; dsDNA binds to the exterior of the filament while single-stranded (ss)DNA is stabiized in the filament's interior. The ATP-DnaA-oriC complex binds and stabilizes one strand of the AT-rich DNA unwinding element (DUE), permitting loading of DNA polymerase. After initiation quickly degrades to an ADP-DnaA complex that is not apt for DNA replication. Binds acidic phospholipids.</text>
</comment>
<evidence type="ECO:0000256" key="2">
    <source>
        <dbReference type="ARBA" id="ARBA00022490"/>
    </source>
</evidence>
<keyword evidence="3 8" id="KW-0235">DNA replication</keyword>
<keyword evidence="7 8" id="KW-0238">DNA-binding</keyword>
<dbReference type="Gene3D" id="3.40.50.300">
    <property type="entry name" value="P-loop containing nucleotide triphosphate hydrolases"/>
    <property type="match status" value="1"/>
</dbReference>
<dbReference type="GO" id="GO:0005886">
    <property type="term" value="C:plasma membrane"/>
    <property type="evidence" value="ECO:0007669"/>
    <property type="project" value="TreeGrafter"/>
</dbReference>
<feature type="binding site" evidence="8">
    <location>
        <position position="193"/>
    </location>
    <ligand>
        <name>ATP</name>
        <dbReference type="ChEBI" id="CHEBI:30616"/>
    </ligand>
</feature>
<comment type="subcellular location">
    <subcellularLocation>
        <location evidence="8">Cytoplasm</location>
    </subcellularLocation>
</comment>
<dbReference type="InterPro" id="IPR001957">
    <property type="entry name" value="Chromosome_initiator_DnaA"/>
</dbReference>
<dbReference type="GO" id="GO:0005524">
    <property type="term" value="F:ATP binding"/>
    <property type="evidence" value="ECO:0007669"/>
    <property type="project" value="UniProtKB-UniRule"/>
</dbReference>
<dbReference type="HAMAP" id="MF_00377">
    <property type="entry name" value="DnaA_bact"/>
    <property type="match status" value="1"/>
</dbReference>
<proteinExistence type="inferred from homology"/>
<dbReference type="InterPro" id="IPR020591">
    <property type="entry name" value="Chromosome_initiator_DnaA-like"/>
</dbReference>
<feature type="region of interest" description="Domain I, interacts with DnaA modulators" evidence="8">
    <location>
        <begin position="1"/>
        <end position="117"/>
    </location>
</feature>
<evidence type="ECO:0000256" key="10">
    <source>
        <dbReference type="RuleBase" id="RU000577"/>
    </source>
</evidence>
<dbReference type="SMART" id="SM00760">
    <property type="entry name" value="Bac_DnaA_C"/>
    <property type="match status" value="1"/>
</dbReference>
<dbReference type="PANTHER" id="PTHR30050:SF2">
    <property type="entry name" value="CHROMOSOMAL REPLICATION INITIATOR PROTEIN DNAA"/>
    <property type="match status" value="1"/>
</dbReference>
<dbReference type="AlphaFoldDB" id="A0A0G1ISI4"/>
<evidence type="ECO:0000256" key="1">
    <source>
        <dbReference type="ARBA" id="ARBA00006583"/>
    </source>
</evidence>
<sequence>MWISVTNRLSALLVIVDFMELTSNRLWDSVCGELEVQMTPAGFAGWIKPCFIRSITPIGEDRMIVELASPSVYHSRTIEVKYYSQIKSVVERLMKKKCDLALVVDSNKEVVSKSDSSSSSLTSSSRAERSRSEGLFAPPSDETKLNNLNPKYTFESYVVGSPNRLAFAAAKAVVDNPGSRHNPLFIYGGVGVGKTHLMHAVGHELVKKGVGKVVFISSEQFTNDLVASFRSKMTDAFKKKYRQVGALLIDDIQFFSGKDSTQEEFFHTFNELQMKQVQIVMTADRKPQEIQLLEDRLKSRFLGGMMVDIGLPDYEMRVAILKQKAAELGTEVGEGAFDLMANNFSSNARELEGTFVRLATMASIEGGILTSDMVQKTMGLPASTVQSIKVRPLKVISTVAKYFDYKNKDLLGSSRKADLVQARHIAMFLLRDSLGIQLEKVGELMGGRDHTTVMHAVEKVEGEMKENTDIRRKVLAVKQALYT</sequence>
<dbReference type="Gene3D" id="3.30.300.180">
    <property type="match status" value="1"/>
</dbReference>
<gene>
    <name evidence="8" type="primary">dnaA</name>
    <name evidence="15" type="ORF">UW23_C0029G0025</name>
</gene>
<dbReference type="NCBIfam" id="TIGR00362">
    <property type="entry name" value="DnaA"/>
    <property type="match status" value="1"/>
</dbReference>
<keyword evidence="2 8" id="KW-0963">Cytoplasm</keyword>
<evidence type="ECO:0000256" key="9">
    <source>
        <dbReference type="NCBIfam" id="TIGR00362"/>
    </source>
</evidence>
<dbReference type="Proteomes" id="UP000034069">
    <property type="component" value="Unassembled WGS sequence"/>
</dbReference>
<evidence type="ECO:0000256" key="7">
    <source>
        <dbReference type="ARBA" id="ARBA00023125"/>
    </source>
</evidence>
<feature type="binding site" evidence="8">
    <location>
        <position position="194"/>
    </location>
    <ligand>
        <name>ATP</name>
        <dbReference type="ChEBI" id="CHEBI:30616"/>
    </ligand>
</feature>
<organism evidence="15 16">
    <name type="scientific">Candidatus Collierbacteria bacterium GW2011_GWA1_44_12</name>
    <dbReference type="NCBI Taxonomy" id="1618376"/>
    <lineage>
        <taxon>Bacteria</taxon>
        <taxon>Candidatus Collieribacteriota</taxon>
    </lineage>
</organism>
<feature type="region of interest" description="Disordered" evidence="12">
    <location>
        <begin position="113"/>
        <end position="143"/>
    </location>
</feature>
<evidence type="ECO:0000259" key="14">
    <source>
        <dbReference type="SMART" id="SM00760"/>
    </source>
</evidence>
<comment type="subunit">
    <text evidence="8">Oligomerizes as a right-handed, spiral filament on DNA at oriC.</text>
</comment>
<evidence type="ECO:0000256" key="11">
    <source>
        <dbReference type="RuleBase" id="RU004227"/>
    </source>
</evidence>
<comment type="similarity">
    <text evidence="1 8 11">Belongs to the DnaA family.</text>
</comment>
<dbReference type="GO" id="GO:0006275">
    <property type="term" value="P:regulation of DNA replication"/>
    <property type="evidence" value="ECO:0007669"/>
    <property type="project" value="UniProtKB-UniRule"/>
</dbReference>
<dbReference type="GO" id="GO:0008289">
    <property type="term" value="F:lipid binding"/>
    <property type="evidence" value="ECO:0007669"/>
    <property type="project" value="UniProtKB-KW"/>
</dbReference>
<dbReference type="CDD" id="cd06571">
    <property type="entry name" value="Bac_DnaA_C"/>
    <property type="match status" value="1"/>
</dbReference>
<evidence type="ECO:0000256" key="6">
    <source>
        <dbReference type="ARBA" id="ARBA00023121"/>
    </source>
</evidence>
<dbReference type="GO" id="GO:0006270">
    <property type="term" value="P:DNA replication initiation"/>
    <property type="evidence" value="ECO:0007669"/>
    <property type="project" value="UniProtKB-UniRule"/>
</dbReference>
<dbReference type="EMBL" id="LCHN01000029">
    <property type="protein sequence ID" value="KKT34782.1"/>
    <property type="molecule type" value="Genomic_DNA"/>
</dbReference>
<dbReference type="InterPro" id="IPR013317">
    <property type="entry name" value="DnaA_dom"/>
</dbReference>
<evidence type="ECO:0000259" key="13">
    <source>
        <dbReference type="SMART" id="SM00382"/>
    </source>
</evidence>
<dbReference type="CDD" id="cd00009">
    <property type="entry name" value="AAA"/>
    <property type="match status" value="1"/>
</dbReference>
<dbReference type="Gene3D" id="1.10.1750.10">
    <property type="match status" value="1"/>
</dbReference>
<dbReference type="InterPro" id="IPR013159">
    <property type="entry name" value="DnaA_C"/>
</dbReference>
<dbReference type="PRINTS" id="PR00051">
    <property type="entry name" value="DNAA"/>
</dbReference>
<name>A0A0G1ISI4_9BACT</name>
<feature type="domain" description="AAA+ ATPase" evidence="13">
    <location>
        <begin position="180"/>
        <end position="311"/>
    </location>
</feature>
<dbReference type="Pfam" id="PF00308">
    <property type="entry name" value="Bac_DnaA"/>
    <property type="match status" value="1"/>
</dbReference>
<evidence type="ECO:0000256" key="4">
    <source>
        <dbReference type="ARBA" id="ARBA00022741"/>
    </source>
</evidence>
<dbReference type="InterPro" id="IPR003593">
    <property type="entry name" value="AAA+_ATPase"/>
</dbReference>
<evidence type="ECO:0000256" key="12">
    <source>
        <dbReference type="SAM" id="MobiDB-lite"/>
    </source>
</evidence>
<comment type="caution">
    <text evidence="15">The sequence shown here is derived from an EMBL/GenBank/DDBJ whole genome shotgun (WGS) entry which is preliminary data.</text>
</comment>
<evidence type="ECO:0000256" key="5">
    <source>
        <dbReference type="ARBA" id="ARBA00022840"/>
    </source>
</evidence>
<dbReference type="InterPro" id="IPR010921">
    <property type="entry name" value="Trp_repressor/repl_initiator"/>
</dbReference>
<protein>
    <recommendedName>
        <fullName evidence="8 9">Chromosomal replication initiator protein DnaA</fullName>
    </recommendedName>
</protein>
<keyword evidence="4 8" id="KW-0547">Nucleotide-binding</keyword>
<dbReference type="InterPro" id="IPR027417">
    <property type="entry name" value="P-loop_NTPase"/>
</dbReference>
<keyword evidence="5 8" id="KW-0067">ATP-binding</keyword>
<dbReference type="SUPFAM" id="SSF52540">
    <property type="entry name" value="P-loop containing nucleoside triphosphate hydrolases"/>
    <property type="match status" value="1"/>
</dbReference>